<dbReference type="PANTHER" id="PTHR11705:SF143">
    <property type="entry name" value="SLL0236 PROTEIN"/>
    <property type="match status" value="1"/>
</dbReference>
<dbReference type="SMART" id="SM00631">
    <property type="entry name" value="Zn_pept"/>
    <property type="match status" value="1"/>
</dbReference>
<dbReference type="Gene3D" id="3.40.630.10">
    <property type="entry name" value="Zn peptidases"/>
    <property type="match status" value="1"/>
</dbReference>
<dbReference type="GO" id="GO:0005615">
    <property type="term" value="C:extracellular space"/>
    <property type="evidence" value="ECO:0007669"/>
    <property type="project" value="TreeGrafter"/>
</dbReference>
<dbReference type="InterPro" id="IPR000834">
    <property type="entry name" value="Peptidase_M14"/>
</dbReference>
<accession>A0A2U1JHV3</accession>
<evidence type="ECO:0000313" key="9">
    <source>
        <dbReference type="EMBL" id="PWA04726.1"/>
    </source>
</evidence>
<dbReference type="EMBL" id="QCZI01000011">
    <property type="protein sequence ID" value="PWA04726.1"/>
    <property type="molecule type" value="Genomic_DNA"/>
</dbReference>
<evidence type="ECO:0000256" key="3">
    <source>
        <dbReference type="ARBA" id="ARBA00022670"/>
    </source>
</evidence>
<proteinExistence type="inferred from homology"/>
<comment type="similarity">
    <text evidence="2 7">Belongs to the peptidase M14 family.</text>
</comment>
<evidence type="ECO:0000259" key="8">
    <source>
        <dbReference type="PROSITE" id="PS52035"/>
    </source>
</evidence>
<evidence type="ECO:0000256" key="4">
    <source>
        <dbReference type="ARBA" id="ARBA00022801"/>
    </source>
</evidence>
<dbReference type="CDD" id="cd06239">
    <property type="entry name" value="M14-like"/>
    <property type="match status" value="1"/>
</dbReference>
<dbReference type="PANTHER" id="PTHR11705">
    <property type="entry name" value="PROTEASE FAMILY M14 CARBOXYPEPTIDASE A,B"/>
    <property type="match status" value="1"/>
</dbReference>
<dbReference type="Pfam" id="PF00246">
    <property type="entry name" value="Peptidase_M14"/>
    <property type="match status" value="1"/>
</dbReference>
<evidence type="ECO:0000256" key="2">
    <source>
        <dbReference type="ARBA" id="ARBA00005988"/>
    </source>
</evidence>
<dbReference type="GO" id="GO:0008270">
    <property type="term" value="F:zinc ion binding"/>
    <property type="evidence" value="ECO:0007669"/>
    <property type="project" value="InterPro"/>
</dbReference>
<dbReference type="RefSeq" id="WP_116725142.1">
    <property type="nucleotide sequence ID" value="NZ_QCZI01000011.1"/>
</dbReference>
<dbReference type="PROSITE" id="PS52035">
    <property type="entry name" value="PEPTIDASE_M14"/>
    <property type="match status" value="1"/>
</dbReference>
<dbReference type="SUPFAM" id="SSF53187">
    <property type="entry name" value="Zn-dependent exopeptidases"/>
    <property type="match status" value="1"/>
</dbReference>
<dbReference type="OrthoDB" id="1119199at2"/>
<evidence type="ECO:0000256" key="7">
    <source>
        <dbReference type="PROSITE-ProRule" id="PRU01379"/>
    </source>
</evidence>
<comment type="caution">
    <text evidence="9">The sequence shown here is derived from an EMBL/GenBank/DDBJ whole genome shotgun (WGS) entry which is preliminary data.</text>
</comment>
<sequence length="385" mass="44392">MDLEVIFNKYKVDALYGRYITLAEIEPVLQQLNTNNQLDIVGYSVLNKPIYSYKIGEGKIKIFLWSQMHGNESTTTKALFDFLNLLQNDSDIGTDLLRNFTFYCLPMVNPDGAQLYTRENANLVDLNRDAQNLTQPESKVLRACFNEFKPDYCYNLHDQRTIFGVGSTGKPATVSFLAPSFNEEREINDVRTKAINVIVDMNDALQRFIPKQVGRFDDSFNINCIGDTMQALNVPTILIEAGHFPLDYDREQTRKYIFIALLLGFKQFTENVIVGNKIEDYLNISQNKPVFYDFVYKNIQINYDSNKIITNIAIQFKEELFDNKIHFNAFIVKIGELKDYFGHFEYDAHGAIYSDKNGNIPQLNQKADFYLNENLEIVNGVLKIK</sequence>
<dbReference type="GO" id="GO:0004181">
    <property type="term" value="F:metallocarboxypeptidase activity"/>
    <property type="evidence" value="ECO:0007669"/>
    <property type="project" value="InterPro"/>
</dbReference>
<name>A0A2U1JHV3_9FLAO</name>
<evidence type="ECO:0000256" key="5">
    <source>
        <dbReference type="ARBA" id="ARBA00022833"/>
    </source>
</evidence>
<keyword evidence="4" id="KW-0378">Hydrolase</keyword>
<comment type="caution">
    <text evidence="7">Lacks conserved residue(s) required for the propagation of feature annotation.</text>
</comment>
<keyword evidence="3" id="KW-0645">Protease</keyword>
<evidence type="ECO:0000256" key="6">
    <source>
        <dbReference type="ARBA" id="ARBA00023049"/>
    </source>
</evidence>
<protein>
    <submittedName>
        <fullName evidence="9">Peptidase M14</fullName>
    </submittedName>
</protein>
<dbReference type="AlphaFoldDB" id="A0A2U1JHV3"/>
<evidence type="ECO:0000313" key="10">
    <source>
        <dbReference type="Proteomes" id="UP000245449"/>
    </source>
</evidence>
<gene>
    <name evidence="9" type="ORF">DB895_09565</name>
</gene>
<dbReference type="Proteomes" id="UP000245449">
    <property type="component" value="Unassembled WGS sequence"/>
</dbReference>
<comment type="cofactor">
    <cofactor evidence="1">
        <name>Zn(2+)</name>
        <dbReference type="ChEBI" id="CHEBI:29105"/>
    </cofactor>
</comment>
<dbReference type="GO" id="GO:0006508">
    <property type="term" value="P:proteolysis"/>
    <property type="evidence" value="ECO:0007669"/>
    <property type="project" value="UniProtKB-KW"/>
</dbReference>
<feature type="domain" description="Peptidase M14" evidence="8">
    <location>
        <begin position="18"/>
        <end position="268"/>
    </location>
</feature>
<keyword evidence="6" id="KW-0482">Metalloprotease</keyword>
<keyword evidence="10" id="KW-1185">Reference proteome</keyword>
<organism evidence="9 10">
    <name type="scientific">Flavobacterium psychrotolerans</name>
    <dbReference type="NCBI Taxonomy" id="2169410"/>
    <lineage>
        <taxon>Bacteria</taxon>
        <taxon>Pseudomonadati</taxon>
        <taxon>Bacteroidota</taxon>
        <taxon>Flavobacteriia</taxon>
        <taxon>Flavobacteriales</taxon>
        <taxon>Flavobacteriaceae</taxon>
        <taxon>Flavobacterium</taxon>
    </lineage>
</organism>
<keyword evidence="5" id="KW-0862">Zinc</keyword>
<reference evidence="9 10" key="1">
    <citation type="submission" date="2018-04" db="EMBL/GenBank/DDBJ databases">
        <title>Flavobacterium sp. nov., isolated from glacier ice.</title>
        <authorList>
            <person name="Liu Q."/>
            <person name="Xin Y.-H."/>
        </authorList>
    </citation>
    <scope>NUCLEOTIDE SEQUENCE [LARGE SCALE GENOMIC DNA]</scope>
    <source>
        <strain evidence="9 10">RB1R5</strain>
    </source>
</reference>
<evidence type="ECO:0000256" key="1">
    <source>
        <dbReference type="ARBA" id="ARBA00001947"/>
    </source>
</evidence>